<dbReference type="EMBL" id="VGIR01000056">
    <property type="protein sequence ID" value="MBM3332026.1"/>
    <property type="molecule type" value="Genomic_DNA"/>
</dbReference>
<name>A0A937XHA3_UNCW3</name>
<dbReference type="SUPFAM" id="SSF46689">
    <property type="entry name" value="Homeodomain-like"/>
    <property type="match status" value="1"/>
</dbReference>
<evidence type="ECO:0000313" key="2">
    <source>
        <dbReference type="Proteomes" id="UP000779900"/>
    </source>
</evidence>
<gene>
    <name evidence="1" type="ORF">FJY68_09290</name>
</gene>
<dbReference type="AlphaFoldDB" id="A0A937XHA3"/>
<accession>A0A937XHA3</accession>
<reference evidence="1" key="1">
    <citation type="submission" date="2019-03" db="EMBL/GenBank/DDBJ databases">
        <title>Lake Tanganyika Metagenome-Assembled Genomes (MAGs).</title>
        <authorList>
            <person name="Tran P."/>
        </authorList>
    </citation>
    <scope>NUCLEOTIDE SEQUENCE</scope>
    <source>
        <strain evidence="1">K_DeepCast_150m_m2_040</strain>
    </source>
</reference>
<protein>
    <submittedName>
        <fullName evidence="1">Helix-turn-helix domain-containing protein</fullName>
    </submittedName>
</protein>
<dbReference type="Proteomes" id="UP000779900">
    <property type="component" value="Unassembled WGS sequence"/>
</dbReference>
<dbReference type="GO" id="GO:0003676">
    <property type="term" value="F:nucleic acid binding"/>
    <property type="evidence" value="ECO:0007669"/>
    <property type="project" value="InterPro"/>
</dbReference>
<sequence length="228" mass="26053">MSQSVCYSEQDMKRFSVIQQALVAALSTAVAAKMLGLSRRQVFRLKASVRRHGAAGVRHGNHGHTPANAKPRYLQQRVVGIYRKDCFDFNFAHFTETLADEFAINLSRETVRSWLRAEGLGPKPHHGHHHRRRRERQAQFGTMLFLDGSPHLWLGPELPMLTLMLSTDDATGIPLYGLFAPQESRDACFMVLYHVFRRYGLPNSLYLDRASQFTTTRHGGRSCQMLWK</sequence>
<organism evidence="1 2">
    <name type="scientific">candidate division WOR-3 bacterium</name>
    <dbReference type="NCBI Taxonomy" id="2052148"/>
    <lineage>
        <taxon>Bacteria</taxon>
        <taxon>Bacteria division WOR-3</taxon>
    </lineage>
</organism>
<dbReference type="InterPro" id="IPR036397">
    <property type="entry name" value="RNaseH_sf"/>
</dbReference>
<dbReference type="Gene3D" id="3.30.420.10">
    <property type="entry name" value="Ribonuclease H-like superfamily/Ribonuclease H"/>
    <property type="match status" value="1"/>
</dbReference>
<dbReference type="InterPro" id="IPR009057">
    <property type="entry name" value="Homeodomain-like_sf"/>
</dbReference>
<proteinExistence type="predicted"/>
<dbReference type="Pfam" id="PF13551">
    <property type="entry name" value="HTH_29"/>
    <property type="match status" value="1"/>
</dbReference>
<comment type="caution">
    <text evidence="1">The sequence shown here is derived from an EMBL/GenBank/DDBJ whole genome shotgun (WGS) entry which is preliminary data.</text>
</comment>
<evidence type="ECO:0000313" key="1">
    <source>
        <dbReference type="EMBL" id="MBM3332026.1"/>
    </source>
</evidence>